<comment type="catalytic activity">
    <reaction evidence="2">
        <text>2 GTP = 3',3'-c-di-GMP + 2 diphosphate</text>
        <dbReference type="Rhea" id="RHEA:24898"/>
        <dbReference type="ChEBI" id="CHEBI:33019"/>
        <dbReference type="ChEBI" id="CHEBI:37565"/>
        <dbReference type="ChEBI" id="CHEBI:58805"/>
        <dbReference type="EC" id="2.7.7.65"/>
    </reaction>
</comment>
<dbReference type="InterPro" id="IPR029787">
    <property type="entry name" value="Nucleotide_cyclase"/>
</dbReference>
<dbReference type="Pfam" id="PF00990">
    <property type="entry name" value="GGDEF"/>
    <property type="match status" value="1"/>
</dbReference>
<name>A0A6L6PRH8_9BURK</name>
<dbReference type="Gene3D" id="2.130.10.10">
    <property type="entry name" value="YVTN repeat-like/Quinoprotein amine dehydrogenase"/>
    <property type="match status" value="3"/>
</dbReference>
<evidence type="ECO:0000256" key="2">
    <source>
        <dbReference type="ARBA" id="ARBA00034247"/>
    </source>
</evidence>
<dbReference type="PANTHER" id="PTHR45138">
    <property type="entry name" value="REGULATORY COMPONENTS OF SENSORY TRANSDUCTION SYSTEM"/>
    <property type="match status" value="1"/>
</dbReference>
<dbReference type="Proteomes" id="UP000475582">
    <property type="component" value="Unassembled WGS sequence"/>
</dbReference>
<dbReference type="Gene3D" id="3.30.70.270">
    <property type="match status" value="1"/>
</dbReference>
<dbReference type="NCBIfam" id="TIGR00254">
    <property type="entry name" value="GGDEF"/>
    <property type="match status" value="1"/>
</dbReference>
<dbReference type="OrthoDB" id="5477914at2"/>
<feature type="domain" description="GGDEF" evidence="3">
    <location>
        <begin position="821"/>
        <end position="956"/>
    </location>
</feature>
<reference evidence="4 5" key="1">
    <citation type="submission" date="2019-11" db="EMBL/GenBank/DDBJ databases">
        <title>Type strains purchased from KCTC, JCM and DSMZ.</title>
        <authorList>
            <person name="Lu H."/>
        </authorList>
    </citation>
    <scope>NUCLEOTIDE SEQUENCE [LARGE SCALE GENOMIC DNA]</scope>
    <source>
        <strain evidence="4 5">KCTC 22382</strain>
    </source>
</reference>
<dbReference type="GO" id="GO:0005886">
    <property type="term" value="C:plasma membrane"/>
    <property type="evidence" value="ECO:0007669"/>
    <property type="project" value="TreeGrafter"/>
</dbReference>
<gene>
    <name evidence="4" type="ORF">GM676_27175</name>
</gene>
<dbReference type="CDD" id="cd01949">
    <property type="entry name" value="GGDEF"/>
    <property type="match status" value="1"/>
</dbReference>
<evidence type="ECO:0000256" key="1">
    <source>
        <dbReference type="ARBA" id="ARBA00012528"/>
    </source>
</evidence>
<dbReference type="EMBL" id="WNKY01000051">
    <property type="protein sequence ID" value="MTV41251.1"/>
    <property type="molecule type" value="Genomic_DNA"/>
</dbReference>
<dbReference type="InterPro" id="IPR011110">
    <property type="entry name" value="Reg_prop"/>
</dbReference>
<dbReference type="InterPro" id="IPR013783">
    <property type="entry name" value="Ig-like_fold"/>
</dbReference>
<dbReference type="InterPro" id="IPR011123">
    <property type="entry name" value="Y_Y_Y"/>
</dbReference>
<dbReference type="InterPro" id="IPR000160">
    <property type="entry name" value="GGDEF_dom"/>
</dbReference>
<sequence>MGDPQTRIDIMVKLFLIVAGWLLAAAAHGQQLPLRTFGQLDGLANQAVQALAQDRAGYLWAGTENGLYRFDGSRFRRHGARQDLYITALHVDPAGRLWVGAEQGLFVLDGQRLRPVLRVDGRALPVRVGQHLLSAGAEQVLVQSNGRLHRVQADGKGGWHAVQVFTPAQIAEHPQLVDLEGVLRDPDGTLWLGCGAGLCRYRAGALSVLGGADGLPAQHWSGLLRDVNGALWISNANRVMQLAPGAQRFGDRTPRDYGTGVQTRAVPLAQDRDGRLISVTDNGFFRLGEKGWEHYGAAQGLRLGAGFHALLLDRDGDAWLGLPGRGVAQWQGYRHWENWTRQEGLPDDDIWSILRGRDGVLHVGTGAGLAQWRGQRFAHAADAGAEQWAALAEDADGALWAGDMTGRLIRRDAGGSARTVAQLATGVMYQLLFDPDGQLWIVSESGLYLMADPRGKAPPRRVEASVALLGDDAGFTSACLDAGGGLWFVGDRKLLRRQDGHWSRPALPAGADKVSHVACDGHTVWLAQDHGTALWHADSGAAQPQWQPHRHEALEGRMLQSMLVDRRHWLWLGTDSGLMVWNGQRWRIFDQRSGMVWNDSNQHALYADRDGSIWVGTSNGLSHLLRPEALFEPRVIPLQLAAARYGGPLAPGAAVAWSGAALEVQLAAPLYQNHETLSFRYRLLGLESGWSASENGVLRYPALAPGNYRLQVMAQHSSLQASSAVLELPLTIEPPWWQTRWAYAGAALLALLVIGLLHRYRVARVLRQRALLERRVAERTAELEASREEHRLRSLKDGLTQAWNRVALMERLAALMAPGGAPFLLVLLDLDYFKRINDTHGHLAGDEVLREVVRRVQGQLRASDTVGRYGGEEFMLLLPGLDLASGAPRLEQLHRAICAAPVRIDEQLQLPISCSCGVVAGRAGAACSAEQWIGLADAALYRAKALGRARIEYAADDACCSDETPD</sequence>
<dbReference type="Pfam" id="PF07494">
    <property type="entry name" value="Reg_prop"/>
    <property type="match status" value="2"/>
</dbReference>
<dbReference type="Gene3D" id="2.60.40.10">
    <property type="entry name" value="Immunoglobulins"/>
    <property type="match status" value="1"/>
</dbReference>
<dbReference type="SUPFAM" id="SSF55073">
    <property type="entry name" value="Nucleotide cyclase"/>
    <property type="match status" value="1"/>
</dbReference>
<accession>A0A6L6PRH8</accession>
<dbReference type="InterPro" id="IPR015943">
    <property type="entry name" value="WD40/YVTN_repeat-like_dom_sf"/>
</dbReference>
<dbReference type="GO" id="GO:1902201">
    <property type="term" value="P:negative regulation of bacterial-type flagellum-dependent cell motility"/>
    <property type="evidence" value="ECO:0007669"/>
    <property type="project" value="TreeGrafter"/>
</dbReference>
<dbReference type="GO" id="GO:0043709">
    <property type="term" value="P:cell adhesion involved in single-species biofilm formation"/>
    <property type="evidence" value="ECO:0007669"/>
    <property type="project" value="TreeGrafter"/>
</dbReference>
<dbReference type="PANTHER" id="PTHR45138:SF9">
    <property type="entry name" value="DIGUANYLATE CYCLASE DGCM-RELATED"/>
    <property type="match status" value="1"/>
</dbReference>
<keyword evidence="5" id="KW-1185">Reference proteome</keyword>
<dbReference type="PROSITE" id="PS50887">
    <property type="entry name" value="GGDEF"/>
    <property type="match status" value="1"/>
</dbReference>
<dbReference type="SMART" id="SM00267">
    <property type="entry name" value="GGDEF"/>
    <property type="match status" value="1"/>
</dbReference>
<organism evidence="4 5">
    <name type="scientific">Duganella radicis</name>
    <dbReference type="NCBI Taxonomy" id="551988"/>
    <lineage>
        <taxon>Bacteria</taxon>
        <taxon>Pseudomonadati</taxon>
        <taxon>Pseudomonadota</taxon>
        <taxon>Betaproteobacteria</taxon>
        <taxon>Burkholderiales</taxon>
        <taxon>Oxalobacteraceae</taxon>
        <taxon>Telluria group</taxon>
        <taxon>Duganella</taxon>
    </lineage>
</organism>
<evidence type="ECO:0000313" key="4">
    <source>
        <dbReference type="EMBL" id="MTV41251.1"/>
    </source>
</evidence>
<dbReference type="Pfam" id="PF07495">
    <property type="entry name" value="Y_Y_Y"/>
    <property type="match status" value="1"/>
</dbReference>
<dbReference type="EC" id="2.7.7.65" evidence="1"/>
<dbReference type="InterPro" id="IPR050469">
    <property type="entry name" value="Diguanylate_Cyclase"/>
</dbReference>
<dbReference type="SUPFAM" id="SSF63829">
    <property type="entry name" value="Calcium-dependent phosphotriesterase"/>
    <property type="match status" value="2"/>
</dbReference>
<proteinExistence type="predicted"/>
<evidence type="ECO:0000259" key="3">
    <source>
        <dbReference type="PROSITE" id="PS50887"/>
    </source>
</evidence>
<dbReference type="GO" id="GO:0052621">
    <property type="term" value="F:diguanylate cyclase activity"/>
    <property type="evidence" value="ECO:0007669"/>
    <property type="project" value="UniProtKB-EC"/>
</dbReference>
<protein>
    <recommendedName>
        <fullName evidence="1">diguanylate cyclase</fullName>
        <ecNumber evidence="1">2.7.7.65</ecNumber>
    </recommendedName>
</protein>
<evidence type="ECO:0000313" key="5">
    <source>
        <dbReference type="Proteomes" id="UP000475582"/>
    </source>
</evidence>
<comment type="caution">
    <text evidence="4">The sequence shown here is derived from an EMBL/GenBank/DDBJ whole genome shotgun (WGS) entry which is preliminary data.</text>
</comment>
<dbReference type="AlphaFoldDB" id="A0A6L6PRH8"/>
<dbReference type="InterPro" id="IPR043128">
    <property type="entry name" value="Rev_trsase/Diguanyl_cyclase"/>
</dbReference>